<keyword evidence="8" id="KW-0547">Nucleotide-binding</keyword>
<feature type="compositionally biased region" description="Basic and acidic residues" evidence="13">
    <location>
        <begin position="228"/>
        <end position="250"/>
    </location>
</feature>
<dbReference type="Gene3D" id="3.30.70.270">
    <property type="match status" value="1"/>
</dbReference>
<evidence type="ECO:0000259" key="14">
    <source>
        <dbReference type="PROSITE" id="PS50507"/>
    </source>
</evidence>
<evidence type="ECO:0000256" key="3">
    <source>
        <dbReference type="ARBA" id="ARBA00020107"/>
    </source>
</evidence>
<evidence type="ECO:0000256" key="6">
    <source>
        <dbReference type="ARBA" id="ARBA00022679"/>
    </source>
</evidence>
<dbReference type="GO" id="GO:0019028">
    <property type="term" value="C:viral capsid"/>
    <property type="evidence" value="ECO:0007669"/>
    <property type="project" value="UniProtKB-KW"/>
</dbReference>
<dbReference type="InterPro" id="IPR043502">
    <property type="entry name" value="DNA/RNA_pol_sf"/>
</dbReference>
<comment type="subcellular location">
    <subcellularLocation>
        <location evidence="1">Virion</location>
    </subcellularLocation>
</comment>
<dbReference type="Pfam" id="PF00680">
    <property type="entry name" value="RdRP_1"/>
    <property type="match status" value="1"/>
</dbReference>
<comment type="function">
    <text evidence="11">Involved in aphid transmission, cell-to-cell and systemis movement, encapsidation of the viral RNA and in the regulation of viral RNA amplification.</text>
</comment>
<organism evidence="15 16">
    <name type="scientific">Pleione virus Y</name>
    <dbReference type="NCBI Taxonomy" id="104390"/>
    <lineage>
        <taxon>Viruses</taxon>
        <taxon>Riboviria</taxon>
        <taxon>Orthornavirae</taxon>
        <taxon>Pisuviricota</taxon>
        <taxon>Stelpaviricetes</taxon>
        <taxon>Patatavirales</taxon>
        <taxon>Potyviridae</taxon>
        <taxon>Potyvirus</taxon>
        <taxon>Potyvirus yipleionis</taxon>
    </lineage>
</organism>
<dbReference type="InterPro" id="IPR001592">
    <property type="entry name" value="Poty_coat"/>
</dbReference>
<dbReference type="GO" id="GO:0003968">
    <property type="term" value="F:RNA-directed RNA polymerase activity"/>
    <property type="evidence" value="ECO:0007669"/>
    <property type="project" value="UniProtKB-KW"/>
</dbReference>
<name>Q9QDL4_9POTV</name>
<evidence type="ECO:0000256" key="1">
    <source>
        <dbReference type="ARBA" id="ARBA00004328"/>
    </source>
</evidence>
<dbReference type="GO" id="GO:0039694">
    <property type="term" value="P:viral RNA genome replication"/>
    <property type="evidence" value="ECO:0007669"/>
    <property type="project" value="InterPro"/>
</dbReference>
<evidence type="ECO:0000313" key="15">
    <source>
        <dbReference type="EMBL" id="AAF00520.1"/>
    </source>
</evidence>
<evidence type="ECO:0000256" key="7">
    <source>
        <dbReference type="ARBA" id="ARBA00022695"/>
    </source>
</evidence>
<dbReference type="SUPFAM" id="SSF56672">
    <property type="entry name" value="DNA/RNA polymerases"/>
    <property type="match status" value="1"/>
</dbReference>
<keyword evidence="6" id="KW-0808">Transferase</keyword>
<dbReference type="InterPro" id="IPR043128">
    <property type="entry name" value="Rev_trsase/Diguanyl_cyclase"/>
</dbReference>
<dbReference type="EMBL" id="AF185958">
    <property type="protein sequence ID" value="AAF00520.1"/>
    <property type="molecule type" value="Genomic_RNA"/>
</dbReference>
<evidence type="ECO:0000313" key="16">
    <source>
        <dbReference type="Proteomes" id="UP000232788"/>
    </source>
</evidence>
<sequence length="475" mass="54746">GNNSGQPSTVVDNSLMVIIAVIYSLLMNKVDVAHYEDFFRFFVNGDDLLIAIEPTRVEMLSNFSKHFLTLGLNYDFNNIVTKREDVSYMSHVALERNGIYIPKLDRARIVSILQWDKSTETQHRAEAICAALIEAWGYDDLVYEIRCFYHWLITTNTEFIELKARGLTPYLSELATEYLYTCKPVLEDDIFRYTSFRDEEFEDSEVVFHQSDVQEIDAGSETTPSSGKSDKGKEIVQKDRDIDAGTKGPPMERYRNKMAWKMRLPQVRGKTVIDVEALLKYKPDQADLSNKFASHEQFDKWHSAVQEAFEVNDEEMRKIMNGLMVWCLENGTSPNLNQPLRIMIDGQQVEYPIRPIIENAQPSFRQIMAHFSDSAVAYIEMRNATEPYMPRYGLERNLKARELARVAFDFFQVTSRTSARDREAHFQMKAAALVNTKSQMFGLDGNVGTQEEDTERHVAADVNRNMHTLLGMRQL</sequence>
<evidence type="ECO:0000256" key="8">
    <source>
        <dbReference type="ARBA" id="ARBA00022741"/>
    </source>
</evidence>
<evidence type="ECO:0000256" key="5">
    <source>
        <dbReference type="ARBA" id="ARBA00022561"/>
    </source>
</evidence>
<comment type="similarity">
    <text evidence="2 12">Belongs to the potyviridae genome polyprotein family.</text>
</comment>
<evidence type="ECO:0000256" key="12">
    <source>
        <dbReference type="RuleBase" id="RU003351"/>
    </source>
</evidence>
<evidence type="ECO:0000256" key="4">
    <source>
        <dbReference type="ARBA" id="ARBA00022484"/>
    </source>
</evidence>
<evidence type="ECO:0000256" key="9">
    <source>
        <dbReference type="ARBA" id="ARBA00022844"/>
    </source>
</evidence>
<protein>
    <recommendedName>
        <fullName evidence="3">Genome polyprotein</fullName>
    </recommendedName>
</protein>
<feature type="region of interest" description="Disordered" evidence="13">
    <location>
        <begin position="212"/>
        <end position="250"/>
    </location>
</feature>
<keyword evidence="9" id="KW-0946">Virion</keyword>
<dbReference type="GO" id="GO:0000166">
    <property type="term" value="F:nucleotide binding"/>
    <property type="evidence" value="ECO:0007669"/>
    <property type="project" value="UniProtKB-KW"/>
</dbReference>
<keyword evidence="5" id="KW-0167">Capsid protein</keyword>
<dbReference type="GeneID" id="40525307"/>
<accession>Q9QDL4</accession>
<feature type="domain" description="RdRp catalytic" evidence="14">
    <location>
        <begin position="1"/>
        <end position="60"/>
    </location>
</feature>
<evidence type="ECO:0000256" key="10">
    <source>
        <dbReference type="ARBA" id="ARBA00022953"/>
    </source>
</evidence>
<keyword evidence="7" id="KW-0548">Nucleotidyltransferase</keyword>
<dbReference type="InterPro" id="IPR001205">
    <property type="entry name" value="RNA-dir_pol_C"/>
</dbReference>
<dbReference type="GO" id="GO:0003723">
    <property type="term" value="F:RNA binding"/>
    <property type="evidence" value="ECO:0007669"/>
    <property type="project" value="InterPro"/>
</dbReference>
<dbReference type="Pfam" id="PF00767">
    <property type="entry name" value="Poty_coat"/>
    <property type="match status" value="1"/>
</dbReference>
<dbReference type="PROSITE" id="PS50507">
    <property type="entry name" value="RDRP_SSRNA_POS"/>
    <property type="match status" value="1"/>
</dbReference>
<proteinExistence type="inferred from homology"/>
<dbReference type="Proteomes" id="UP000232788">
    <property type="component" value="Segment"/>
</dbReference>
<dbReference type="RefSeq" id="YP_009665142.1">
    <property type="nucleotide sequence ID" value="NC_043158.1"/>
</dbReference>
<dbReference type="GO" id="GO:0006351">
    <property type="term" value="P:DNA-templated transcription"/>
    <property type="evidence" value="ECO:0007669"/>
    <property type="project" value="InterPro"/>
</dbReference>
<dbReference type="InterPro" id="IPR007094">
    <property type="entry name" value="RNA-dir_pol_PSvirus"/>
</dbReference>
<evidence type="ECO:0000256" key="11">
    <source>
        <dbReference type="ARBA" id="ARBA00029405"/>
    </source>
</evidence>
<keyword evidence="10" id="KW-0693">Viral RNA replication</keyword>
<keyword evidence="4" id="KW-0696">RNA-directed RNA polymerase</keyword>
<feature type="non-terminal residue" evidence="15">
    <location>
        <position position="1"/>
    </location>
</feature>
<evidence type="ECO:0000256" key="13">
    <source>
        <dbReference type="SAM" id="MobiDB-lite"/>
    </source>
</evidence>
<keyword evidence="16" id="KW-1185">Reference proteome</keyword>
<dbReference type="KEGG" id="vg:40525307"/>
<reference evidence="15 16" key="1">
    <citation type="journal article" date="2000" name="Aust. Orchid Rev.">
        <title>Viruses of orchids in Australia: their identification, biology and control.</title>
        <authorList>
            <person name="Gibbs A."/>
            <person name="Mackenzie A."/>
            <person name="Blanchfield A."/>
            <person name="Cross P."/>
            <person name="Wilson C."/>
            <person name="Kitajima E."/>
            <person name="Nightingale M."/>
            <person name="Clements M."/>
        </authorList>
    </citation>
    <scope>NUCLEOTIDE SEQUENCE [LARGE SCALE GENOMIC DNA]</scope>
</reference>
<evidence type="ECO:0000256" key="2">
    <source>
        <dbReference type="ARBA" id="ARBA00006064"/>
    </source>
</evidence>